<evidence type="ECO:0000313" key="1">
    <source>
        <dbReference type="EMBL" id="MEF3112675.1"/>
    </source>
</evidence>
<protein>
    <recommendedName>
        <fullName evidence="3">Tetratricopeptide repeat protein</fullName>
    </recommendedName>
</protein>
<dbReference type="EMBL" id="JAVFKM010000002">
    <property type="protein sequence ID" value="MEF3112675.1"/>
    <property type="molecule type" value="Genomic_DNA"/>
</dbReference>
<dbReference type="RefSeq" id="WP_331785576.1">
    <property type="nucleotide sequence ID" value="NZ_JAVFKM010000002.1"/>
</dbReference>
<proteinExistence type="predicted"/>
<organism evidence="1 2">
    <name type="scientific">Streptomyces chrestomyceticus</name>
    <dbReference type="NCBI Taxonomy" id="68185"/>
    <lineage>
        <taxon>Bacteria</taxon>
        <taxon>Bacillati</taxon>
        <taxon>Actinomycetota</taxon>
        <taxon>Actinomycetes</taxon>
        <taxon>Kitasatosporales</taxon>
        <taxon>Streptomycetaceae</taxon>
        <taxon>Streptomyces</taxon>
    </lineage>
</organism>
<name>A0ABU7WME1_9ACTN</name>
<gene>
    <name evidence="1" type="ORF">RB636_05580</name>
</gene>
<accession>A0ABU7WME1</accession>
<dbReference type="SUPFAM" id="SSF48452">
    <property type="entry name" value="TPR-like"/>
    <property type="match status" value="1"/>
</dbReference>
<evidence type="ECO:0008006" key="3">
    <source>
        <dbReference type="Google" id="ProtNLM"/>
    </source>
</evidence>
<dbReference type="Proteomes" id="UP001348265">
    <property type="component" value="Unassembled WGS sequence"/>
</dbReference>
<sequence length="102" mass="11280">MILSRLGDLPAAEEHLHLALDIHGLGRRRTRAIVHADLAGVRLRRGNLDGALTSWGTFLDCADGIRSVKVQAAARDMRVRLRRFEGMSEAQQLRQTAAQLLA</sequence>
<comment type="caution">
    <text evidence="1">The sequence shown here is derived from an EMBL/GenBank/DDBJ whole genome shotgun (WGS) entry which is preliminary data.</text>
</comment>
<dbReference type="InterPro" id="IPR011990">
    <property type="entry name" value="TPR-like_helical_dom_sf"/>
</dbReference>
<reference evidence="1 2" key="1">
    <citation type="submission" date="2023-08" db="EMBL/GenBank/DDBJ databases">
        <authorList>
            <person name="Sharma P."/>
            <person name="Verma V."/>
            <person name="Mohan M.K."/>
            <person name="Dubey A.K."/>
        </authorList>
    </citation>
    <scope>NUCLEOTIDE SEQUENCE [LARGE SCALE GENOMIC DNA]</scope>
    <source>
        <strain evidence="1 2">ADP4</strain>
    </source>
</reference>
<evidence type="ECO:0000313" key="2">
    <source>
        <dbReference type="Proteomes" id="UP001348265"/>
    </source>
</evidence>
<keyword evidence="2" id="KW-1185">Reference proteome</keyword>